<keyword evidence="1" id="KW-0812">Transmembrane</keyword>
<reference evidence="2 3" key="1">
    <citation type="submission" date="2018-03" db="EMBL/GenBank/DDBJ databases">
        <title>Genomic Encyclopedia of Archaeal and Bacterial Type Strains, Phase II (KMG-II): from individual species to whole genera.</title>
        <authorList>
            <person name="Goeker M."/>
        </authorList>
    </citation>
    <scope>NUCLEOTIDE SEQUENCE [LARGE SCALE GENOMIC DNA]</scope>
    <source>
        <strain evidence="2 3">DSM 28229</strain>
    </source>
</reference>
<evidence type="ECO:0000313" key="3">
    <source>
        <dbReference type="Proteomes" id="UP000245535"/>
    </source>
</evidence>
<accession>A0A315Z5C8</accession>
<protein>
    <recommendedName>
        <fullName evidence="4">Tetratricopeptide repeat protein</fullName>
    </recommendedName>
</protein>
<organism evidence="2 3">
    <name type="scientific">Sediminitomix flava</name>
    <dbReference type="NCBI Taxonomy" id="379075"/>
    <lineage>
        <taxon>Bacteria</taxon>
        <taxon>Pseudomonadati</taxon>
        <taxon>Bacteroidota</taxon>
        <taxon>Cytophagia</taxon>
        <taxon>Cytophagales</taxon>
        <taxon>Flammeovirgaceae</taxon>
        <taxon>Sediminitomix</taxon>
    </lineage>
</organism>
<dbReference type="EMBL" id="QGDO01000008">
    <property type="protein sequence ID" value="PWJ38025.1"/>
    <property type="molecule type" value="Genomic_DNA"/>
</dbReference>
<dbReference type="Proteomes" id="UP000245535">
    <property type="component" value="Unassembled WGS sequence"/>
</dbReference>
<feature type="transmembrane region" description="Helical" evidence="1">
    <location>
        <begin position="36"/>
        <end position="55"/>
    </location>
</feature>
<keyword evidence="1" id="KW-0472">Membrane</keyword>
<keyword evidence="1" id="KW-1133">Transmembrane helix</keyword>
<evidence type="ECO:0000313" key="2">
    <source>
        <dbReference type="EMBL" id="PWJ38025.1"/>
    </source>
</evidence>
<evidence type="ECO:0000256" key="1">
    <source>
        <dbReference type="SAM" id="Phobius"/>
    </source>
</evidence>
<keyword evidence="3" id="KW-1185">Reference proteome</keyword>
<evidence type="ECO:0008006" key="4">
    <source>
        <dbReference type="Google" id="ProtNLM"/>
    </source>
</evidence>
<comment type="caution">
    <text evidence="2">The sequence shown here is derived from an EMBL/GenBank/DDBJ whole genome shotgun (WGS) entry which is preliminary data.</text>
</comment>
<dbReference type="RefSeq" id="WP_109622271.1">
    <property type="nucleotide sequence ID" value="NZ_QGDO01000008.1"/>
</dbReference>
<name>A0A315Z5C8_SEDFL</name>
<sequence length="165" mass="19761">METDNYKKDIQLYFLKQEVTDIRSKMKSSNGSQRHLISYISVAVTLFIASMLFIYNIDNQYLINEEIEFGTFRQTENSTISNQLENAHAYILKQEYAKAIELLEQEQDSDYKDWFLLKSFVGLQNYQLASPYYDRILEDHEHIYHSKIGLKYQAWFKILRIKSRF</sequence>
<dbReference type="AlphaFoldDB" id="A0A315Z5C8"/>
<proteinExistence type="predicted"/>
<gene>
    <name evidence="2" type="ORF">BC781_108160</name>
</gene>
<dbReference type="OrthoDB" id="983037at2"/>